<feature type="chain" id="PRO_5047122982" description="FAD/FMN-containing dehydrogenase" evidence="1">
    <location>
        <begin position="19"/>
        <end position="152"/>
    </location>
</feature>
<feature type="signal peptide" evidence="1">
    <location>
        <begin position="1"/>
        <end position="18"/>
    </location>
</feature>
<name>A0ABP9EMQ4_9GAMM</name>
<protein>
    <recommendedName>
        <fullName evidence="4">FAD/FMN-containing dehydrogenase</fullName>
    </recommendedName>
</protein>
<keyword evidence="3" id="KW-1185">Reference proteome</keyword>
<keyword evidence="1" id="KW-0732">Signal</keyword>
<evidence type="ECO:0000256" key="1">
    <source>
        <dbReference type="SAM" id="SignalP"/>
    </source>
</evidence>
<reference evidence="3" key="1">
    <citation type="journal article" date="2019" name="Int. J. Syst. Evol. Microbiol.">
        <title>The Global Catalogue of Microorganisms (GCM) 10K type strain sequencing project: providing services to taxonomists for standard genome sequencing and annotation.</title>
        <authorList>
            <consortium name="The Broad Institute Genomics Platform"/>
            <consortium name="The Broad Institute Genome Sequencing Center for Infectious Disease"/>
            <person name="Wu L."/>
            <person name="Ma J."/>
        </authorList>
    </citation>
    <scope>NUCLEOTIDE SEQUENCE [LARGE SCALE GENOMIC DNA]</scope>
    <source>
        <strain evidence="3">JCM 18401</strain>
    </source>
</reference>
<accession>A0ABP9EMQ4</accession>
<comment type="caution">
    <text evidence="2">The sequence shown here is derived from an EMBL/GenBank/DDBJ whole genome shotgun (WGS) entry which is preliminary data.</text>
</comment>
<gene>
    <name evidence="2" type="ORF">GCM10023333_11280</name>
</gene>
<organism evidence="2 3">
    <name type="scientific">Ferrimonas pelagia</name>
    <dbReference type="NCBI Taxonomy" id="1177826"/>
    <lineage>
        <taxon>Bacteria</taxon>
        <taxon>Pseudomonadati</taxon>
        <taxon>Pseudomonadota</taxon>
        <taxon>Gammaproteobacteria</taxon>
        <taxon>Alteromonadales</taxon>
        <taxon>Ferrimonadaceae</taxon>
        <taxon>Ferrimonas</taxon>
    </lineage>
</organism>
<evidence type="ECO:0000313" key="3">
    <source>
        <dbReference type="Proteomes" id="UP001499988"/>
    </source>
</evidence>
<dbReference type="Proteomes" id="UP001499988">
    <property type="component" value="Unassembled WGS sequence"/>
</dbReference>
<dbReference type="EMBL" id="BAABJZ010000015">
    <property type="protein sequence ID" value="GAA4879192.1"/>
    <property type="molecule type" value="Genomic_DNA"/>
</dbReference>
<evidence type="ECO:0000313" key="2">
    <source>
        <dbReference type="EMBL" id="GAA4879192.1"/>
    </source>
</evidence>
<sequence>MKGLLWSLALGLSAPLMALEIGQPLPYLTLDDQHGDAHSVGHELSVMLFTRDKAGSDVASGALAGIEQSRLEQAGIVYVADTSVMPALITRMFALPKMKKQSFLTLMDSQGSATATLPFEDGKVSVLGFEGGALTQVSHLDDAKQLKQVLGL</sequence>
<proteinExistence type="predicted"/>
<evidence type="ECO:0008006" key="4">
    <source>
        <dbReference type="Google" id="ProtNLM"/>
    </source>
</evidence>